<sequence>MMKQLIGILLGLLLSISVSAQPDKILFNDQWLFHLGDLAHASNPTFDDQDWQSVRLPHDWSVAGPFSAQWASATGYLPGGIGWYRKTFELPKGSTNDHWTIYFDGVYKNAEVWINGHYLGKRPNGFVSFYYDLSPYLLANGKNVLAVKVDHSQFADSRWYTGSGIYRNVYLIHYKPVHIATWGVAFATPNINKQHAESAVDVKVMNQSAHNTPIAVTVALQDATGNLVAQQQVQEQLLANDAKQISTKLVVHQPQQWSVDQPYLYTLSVSVSINGQLSDSYEEKVGFRSIRFDARDGFFLNERNMKLKGVCIHDDAGALGVATNEQLWRHRLQTLKAAGVNAIRMSHNPHADFFYTLCDELGLLVMDEAFDEWEFGKNKWMAGWNVGKPGKDGYHEYFKEWAERDVQDMILRNRNRPSIILWSIGNEVDYPNDPYSHEVLSEGRNPQIYGKGYLPDHPAASRLSELSAKLVSAAKAIDTTRPITAALAGVVMSNTTDYPSNIDVVGYNYQEYRYPEDHQRYPNRIIYGSENGMQYQAWLAVDTNAYISGQFLWTGIDYLGEAGKFPSRSNGAGLIDLAGFPKSEYYFRQSLWAEQPMVYIGSSTIPDREDNGIWSHKRAEPIWSKQYGDQQRVTAFTNADEVELWLNGKSYGRKVRKSNKQGFLWWDIPYQDGTVLAKAYRSGKAVAQDTLQTVGPAERLVAKELVPARENQVRAIWVQAVDAAGNPVLDAHNSITVHIDGQVQFRGMENGNHQNTTPYLSKTNQLYGGKTVIYIEKLAKNAAITVQINSDTLKGTTFSF</sequence>
<evidence type="ECO:0000313" key="10">
    <source>
        <dbReference type="EMBL" id="GAA4808191.1"/>
    </source>
</evidence>
<dbReference type="SUPFAM" id="SSF49785">
    <property type="entry name" value="Galactose-binding domain-like"/>
    <property type="match status" value="1"/>
</dbReference>
<keyword evidence="4" id="KW-0732">Signal</keyword>
<feature type="domain" description="Glycosyl hydrolases family 2 sugar binding" evidence="7">
    <location>
        <begin position="80"/>
        <end position="173"/>
    </location>
</feature>
<dbReference type="SUPFAM" id="SSF49303">
    <property type="entry name" value="beta-Galactosidase/glucuronidase domain"/>
    <property type="match status" value="1"/>
</dbReference>
<proteinExistence type="inferred from homology"/>
<dbReference type="InterPro" id="IPR036156">
    <property type="entry name" value="Beta-gal/glucu_dom_sf"/>
</dbReference>
<dbReference type="InterPro" id="IPR006103">
    <property type="entry name" value="Glyco_hydro_2_cat"/>
</dbReference>
<dbReference type="Pfam" id="PF00703">
    <property type="entry name" value="Glyco_hydro_2"/>
    <property type="match status" value="1"/>
</dbReference>
<dbReference type="PANTHER" id="PTHR42732:SF1">
    <property type="entry name" value="BETA-MANNOSIDASE"/>
    <property type="match status" value="1"/>
</dbReference>
<dbReference type="InterPro" id="IPR032311">
    <property type="entry name" value="DUF4982"/>
</dbReference>
<evidence type="ECO:0000259" key="9">
    <source>
        <dbReference type="Pfam" id="PF18565"/>
    </source>
</evidence>
<dbReference type="Pfam" id="PF16355">
    <property type="entry name" value="DUF4982"/>
    <property type="match status" value="1"/>
</dbReference>
<evidence type="ECO:0000259" key="5">
    <source>
        <dbReference type="Pfam" id="PF00703"/>
    </source>
</evidence>
<dbReference type="InterPro" id="IPR051913">
    <property type="entry name" value="GH2_Domain-Containing"/>
</dbReference>
<dbReference type="PRINTS" id="PR00132">
    <property type="entry name" value="GLHYDRLASE2"/>
</dbReference>
<dbReference type="EMBL" id="BAABIQ010000044">
    <property type="protein sequence ID" value="GAA4808191.1"/>
    <property type="molecule type" value="Genomic_DNA"/>
</dbReference>
<dbReference type="InterPro" id="IPR013783">
    <property type="entry name" value="Ig-like_fold"/>
</dbReference>
<feature type="chain" id="PRO_5046141654" evidence="4">
    <location>
        <begin position="21"/>
        <end position="800"/>
    </location>
</feature>
<dbReference type="PROSITE" id="PS00608">
    <property type="entry name" value="GLYCOSYL_HYDROL_F2_2"/>
    <property type="match status" value="1"/>
</dbReference>
<dbReference type="InterPro" id="IPR008979">
    <property type="entry name" value="Galactose-bd-like_sf"/>
</dbReference>
<dbReference type="Gene3D" id="2.60.40.10">
    <property type="entry name" value="Immunoglobulins"/>
    <property type="match status" value="3"/>
</dbReference>
<gene>
    <name evidence="10" type="primary">galB_3</name>
    <name evidence="10" type="ORF">GCM10023231_41850</name>
</gene>
<name>A0ABP9CF68_9SPHI</name>
<dbReference type="PANTHER" id="PTHR42732">
    <property type="entry name" value="BETA-GALACTOSIDASE"/>
    <property type="match status" value="1"/>
</dbReference>
<comment type="caution">
    <text evidence="10">The sequence shown here is derived from an EMBL/GenBank/DDBJ whole genome shotgun (WGS) entry which is preliminary data.</text>
</comment>
<protein>
    <submittedName>
        <fullName evidence="10">Beta-galactosidase GalB</fullName>
    </submittedName>
</protein>
<dbReference type="InterPro" id="IPR023232">
    <property type="entry name" value="Glyco_hydro_2_AS"/>
</dbReference>
<comment type="similarity">
    <text evidence="1">Belongs to the glycosyl hydrolase 2 family.</text>
</comment>
<evidence type="ECO:0000259" key="6">
    <source>
        <dbReference type="Pfam" id="PF02836"/>
    </source>
</evidence>
<reference evidence="11" key="1">
    <citation type="journal article" date="2019" name="Int. J. Syst. Evol. Microbiol.">
        <title>The Global Catalogue of Microorganisms (GCM) 10K type strain sequencing project: providing services to taxonomists for standard genome sequencing and annotation.</title>
        <authorList>
            <consortium name="The Broad Institute Genomics Platform"/>
            <consortium name="The Broad Institute Genome Sequencing Center for Infectious Disease"/>
            <person name="Wu L."/>
            <person name="Ma J."/>
        </authorList>
    </citation>
    <scope>NUCLEOTIDE SEQUENCE [LARGE SCALE GENOMIC DNA]</scope>
    <source>
        <strain evidence="11">JCM 18200</strain>
    </source>
</reference>
<dbReference type="InterPro" id="IPR040605">
    <property type="entry name" value="Glyco_hydro2_dom5"/>
</dbReference>
<feature type="domain" description="Glycoside hydrolase family 2 immunoglobulin-like beta-sandwich" evidence="5">
    <location>
        <begin position="185"/>
        <end position="288"/>
    </location>
</feature>
<feature type="domain" description="DUF4982" evidence="8">
    <location>
        <begin position="628"/>
        <end position="687"/>
    </location>
</feature>
<evidence type="ECO:0000259" key="8">
    <source>
        <dbReference type="Pfam" id="PF16355"/>
    </source>
</evidence>
<keyword evidence="3" id="KW-0326">Glycosidase</keyword>
<feature type="domain" description="Glycoside hydrolase family 2" evidence="9">
    <location>
        <begin position="706"/>
        <end position="797"/>
    </location>
</feature>
<evidence type="ECO:0000256" key="1">
    <source>
        <dbReference type="ARBA" id="ARBA00007401"/>
    </source>
</evidence>
<keyword evidence="11" id="KW-1185">Reference proteome</keyword>
<dbReference type="Gene3D" id="2.60.120.260">
    <property type="entry name" value="Galactose-binding domain-like"/>
    <property type="match status" value="1"/>
</dbReference>
<keyword evidence="2" id="KW-0378">Hydrolase</keyword>
<dbReference type="Pfam" id="PF02836">
    <property type="entry name" value="Glyco_hydro_2_C"/>
    <property type="match status" value="1"/>
</dbReference>
<dbReference type="Proteomes" id="UP001501411">
    <property type="component" value="Unassembled WGS sequence"/>
</dbReference>
<dbReference type="InterPro" id="IPR006101">
    <property type="entry name" value="Glyco_hydro_2"/>
</dbReference>
<dbReference type="Pfam" id="PF02837">
    <property type="entry name" value="Glyco_hydro_2_N"/>
    <property type="match status" value="1"/>
</dbReference>
<dbReference type="InterPro" id="IPR006104">
    <property type="entry name" value="Glyco_hydro_2_N"/>
</dbReference>
<evidence type="ECO:0000256" key="2">
    <source>
        <dbReference type="ARBA" id="ARBA00022801"/>
    </source>
</evidence>
<evidence type="ECO:0000256" key="4">
    <source>
        <dbReference type="SAM" id="SignalP"/>
    </source>
</evidence>
<dbReference type="InterPro" id="IPR006102">
    <property type="entry name" value="Ig-like_GH2"/>
</dbReference>
<accession>A0ABP9CF68</accession>
<evidence type="ECO:0000313" key="11">
    <source>
        <dbReference type="Proteomes" id="UP001501411"/>
    </source>
</evidence>
<evidence type="ECO:0000256" key="3">
    <source>
        <dbReference type="ARBA" id="ARBA00023295"/>
    </source>
</evidence>
<feature type="domain" description="Glycoside hydrolase family 2 catalytic" evidence="6">
    <location>
        <begin position="297"/>
        <end position="498"/>
    </location>
</feature>
<dbReference type="InterPro" id="IPR017853">
    <property type="entry name" value="GH"/>
</dbReference>
<feature type="signal peptide" evidence="4">
    <location>
        <begin position="1"/>
        <end position="20"/>
    </location>
</feature>
<dbReference type="Pfam" id="PF18565">
    <property type="entry name" value="Glyco_hydro2_C5"/>
    <property type="match status" value="1"/>
</dbReference>
<dbReference type="RefSeq" id="WP_345235236.1">
    <property type="nucleotide sequence ID" value="NZ_BAABIQ010000044.1"/>
</dbReference>
<dbReference type="Gene3D" id="3.20.20.80">
    <property type="entry name" value="Glycosidases"/>
    <property type="match status" value="1"/>
</dbReference>
<dbReference type="SUPFAM" id="SSF51445">
    <property type="entry name" value="(Trans)glycosidases"/>
    <property type="match status" value="1"/>
</dbReference>
<evidence type="ECO:0000259" key="7">
    <source>
        <dbReference type="Pfam" id="PF02837"/>
    </source>
</evidence>
<organism evidence="10 11">
    <name type="scientific">Olivibacter ginsenosidimutans</name>
    <dbReference type="NCBI Taxonomy" id="1176537"/>
    <lineage>
        <taxon>Bacteria</taxon>
        <taxon>Pseudomonadati</taxon>
        <taxon>Bacteroidota</taxon>
        <taxon>Sphingobacteriia</taxon>
        <taxon>Sphingobacteriales</taxon>
        <taxon>Sphingobacteriaceae</taxon>
        <taxon>Olivibacter</taxon>
    </lineage>
</organism>